<evidence type="ECO:0000313" key="2">
    <source>
        <dbReference type="Proteomes" id="UP000236021"/>
    </source>
</evidence>
<accession>A0ABX4W589</accession>
<proteinExistence type="predicted"/>
<reference evidence="1 2" key="1">
    <citation type="submission" date="2018-01" db="EMBL/GenBank/DDBJ databases">
        <title>Denitrification phenotypes of diverse strains of Pseudomonas stutzeri.</title>
        <authorList>
            <person name="Milligan D.A."/>
            <person name="Bergaust L."/>
            <person name="Bakken L.R."/>
            <person name="Frostegard A."/>
        </authorList>
    </citation>
    <scope>NUCLEOTIDE SEQUENCE [LARGE SCALE GENOMIC DNA]</scope>
    <source>
        <strain evidence="1 2">ST27MN3</strain>
    </source>
</reference>
<sequence length="134" mass="14765">MSFFSKFASLLTAIVRPDRSAYTTVIYPNRGKAVVVHDGLGIRHEHACDQSLGSILGEGVEVTFSFDDYAAWSEPDAQAQADNFMINPVNGMPMMDSCFDVMGNPYGMDALGDRLYFDHEATIVRDTSSPFDPD</sequence>
<organism evidence="1 2">
    <name type="scientific">Stutzerimonas decontaminans</name>
    <dbReference type="NCBI Taxonomy" id="3022791"/>
    <lineage>
        <taxon>Bacteria</taxon>
        <taxon>Pseudomonadati</taxon>
        <taxon>Pseudomonadota</taxon>
        <taxon>Gammaproteobacteria</taxon>
        <taxon>Pseudomonadales</taxon>
        <taxon>Pseudomonadaceae</taxon>
        <taxon>Stutzerimonas</taxon>
    </lineage>
</organism>
<evidence type="ECO:0000313" key="1">
    <source>
        <dbReference type="EMBL" id="PNF86527.1"/>
    </source>
</evidence>
<keyword evidence="2" id="KW-1185">Reference proteome</keyword>
<name>A0ABX4W589_9GAMM</name>
<dbReference type="Proteomes" id="UP000236021">
    <property type="component" value="Unassembled WGS sequence"/>
</dbReference>
<gene>
    <name evidence="1" type="ORF">CXK93_06965</name>
</gene>
<dbReference type="EMBL" id="POUI01000001">
    <property type="protein sequence ID" value="PNF86527.1"/>
    <property type="molecule type" value="Genomic_DNA"/>
</dbReference>
<protein>
    <submittedName>
        <fullName evidence="1">Uncharacterized protein</fullName>
    </submittedName>
</protein>
<comment type="caution">
    <text evidence="1">The sequence shown here is derived from an EMBL/GenBank/DDBJ whole genome shotgun (WGS) entry which is preliminary data.</text>
</comment>
<dbReference type="RefSeq" id="WP_102856877.1">
    <property type="nucleotide sequence ID" value="NZ_JAMOHT010000027.1"/>
</dbReference>